<sequence length="275" mass="28175">MPMKPSTSMKLLEVALLFLAAFSTYVTNGISSTTTSTNTQPTKATIAEHAKSNENITPAGSALAVNTTEANSTKIPDKSFSTLAGTNGTNDTRVSPPAPAETNGTNDTLVSPPTPAGTNGTNDTRVSPPAPAGTNGTNDTLVSPPTPAGTNGTNDTLVSPPTPVEDNTRARSPGLSTSPVGTNTADNTSGSATIPERTGTNATNGTTHVILPVVIALIVITLSVFILVALCKMCRKTTPERQENGTEQAPSDKEGVKLLSVKTASETGEQSSREE</sequence>
<dbReference type="PANTHER" id="PTHR15869">
    <property type="entry name" value="ENDOMUCIN-RELATED"/>
    <property type="match status" value="1"/>
</dbReference>
<dbReference type="CTD" id="51705"/>
<feature type="compositionally biased region" description="Polar residues" evidence="1">
    <location>
        <begin position="102"/>
        <end position="125"/>
    </location>
</feature>
<gene>
    <name evidence="5" type="primary">EMCN</name>
</gene>
<accession>A0A3Q0GK11</accession>
<dbReference type="InterPro" id="IPR010740">
    <property type="entry name" value="Endomucin"/>
</dbReference>
<feature type="compositionally biased region" description="Basic and acidic residues" evidence="1">
    <location>
        <begin position="239"/>
        <end position="256"/>
    </location>
</feature>
<feature type="compositionally biased region" description="Polar residues" evidence="1">
    <location>
        <begin position="262"/>
        <end position="275"/>
    </location>
</feature>
<keyword evidence="2" id="KW-0472">Membrane</keyword>
<feature type="chain" id="PRO_5018293111" evidence="3">
    <location>
        <begin position="30"/>
        <end position="275"/>
    </location>
</feature>
<dbReference type="AlphaFoldDB" id="A0A3Q0GK11"/>
<dbReference type="Pfam" id="PF07010">
    <property type="entry name" value="Endomucin"/>
    <property type="match status" value="1"/>
</dbReference>
<evidence type="ECO:0000313" key="4">
    <source>
        <dbReference type="Proteomes" id="UP000189705"/>
    </source>
</evidence>
<feature type="transmembrane region" description="Helical" evidence="2">
    <location>
        <begin position="209"/>
        <end position="231"/>
    </location>
</feature>
<evidence type="ECO:0000313" key="5">
    <source>
        <dbReference type="RefSeq" id="XP_025060049.1"/>
    </source>
</evidence>
<dbReference type="RefSeq" id="XP_025060049.1">
    <property type="nucleotide sequence ID" value="XM_025204264.1"/>
</dbReference>
<keyword evidence="4" id="KW-1185">Reference proteome</keyword>
<dbReference type="GeneID" id="102381139"/>
<feature type="region of interest" description="Disordered" evidence="1">
    <location>
        <begin position="65"/>
        <end position="204"/>
    </location>
</feature>
<dbReference type="Proteomes" id="UP000189705">
    <property type="component" value="Unplaced"/>
</dbReference>
<keyword evidence="2" id="KW-1133">Transmembrane helix</keyword>
<evidence type="ECO:0000256" key="2">
    <source>
        <dbReference type="SAM" id="Phobius"/>
    </source>
</evidence>
<protein>
    <submittedName>
        <fullName evidence="5">Endomucin isoform X2</fullName>
    </submittedName>
</protein>
<proteinExistence type="predicted"/>
<organism evidence="4 5">
    <name type="scientific">Alligator sinensis</name>
    <name type="common">Chinese alligator</name>
    <dbReference type="NCBI Taxonomy" id="38654"/>
    <lineage>
        <taxon>Eukaryota</taxon>
        <taxon>Metazoa</taxon>
        <taxon>Chordata</taxon>
        <taxon>Craniata</taxon>
        <taxon>Vertebrata</taxon>
        <taxon>Euteleostomi</taxon>
        <taxon>Archelosauria</taxon>
        <taxon>Archosauria</taxon>
        <taxon>Crocodylia</taxon>
        <taxon>Alligatoridae</taxon>
        <taxon>Alligatorinae</taxon>
        <taxon>Alligator</taxon>
    </lineage>
</organism>
<feature type="compositionally biased region" description="Polar residues" evidence="1">
    <location>
        <begin position="134"/>
        <end position="159"/>
    </location>
</feature>
<name>A0A3Q0GK11_ALLSI</name>
<feature type="compositionally biased region" description="Polar residues" evidence="1">
    <location>
        <begin position="65"/>
        <end position="93"/>
    </location>
</feature>
<evidence type="ECO:0000256" key="3">
    <source>
        <dbReference type="SAM" id="SignalP"/>
    </source>
</evidence>
<keyword evidence="3" id="KW-0732">Signal</keyword>
<feature type="compositionally biased region" description="Polar residues" evidence="1">
    <location>
        <begin position="174"/>
        <end position="204"/>
    </location>
</feature>
<evidence type="ECO:0000256" key="1">
    <source>
        <dbReference type="SAM" id="MobiDB-lite"/>
    </source>
</evidence>
<feature type="region of interest" description="Disordered" evidence="1">
    <location>
        <begin position="239"/>
        <end position="275"/>
    </location>
</feature>
<feature type="signal peptide" evidence="3">
    <location>
        <begin position="1"/>
        <end position="29"/>
    </location>
</feature>
<reference evidence="5" key="1">
    <citation type="submission" date="2025-08" db="UniProtKB">
        <authorList>
            <consortium name="RefSeq"/>
        </authorList>
    </citation>
    <scope>IDENTIFICATION</scope>
</reference>
<keyword evidence="2" id="KW-0812">Transmembrane</keyword>
<dbReference type="PANTHER" id="PTHR15869:SF0">
    <property type="entry name" value="ENDOMUCIN"/>
    <property type="match status" value="1"/>
</dbReference>